<comment type="catalytic activity">
    <reaction evidence="6 7">
        <text>Hydrolysis of proteins to small peptides in the presence of ATP and magnesium. alpha-casein is the usual test substrate. In the absence of ATP, only oligopeptides shorter than five residues are hydrolyzed (such as succinyl-Leu-Tyr-|-NHMec, and Leu-Tyr-Leu-|-Tyr-Trp, in which cleavage of the -Tyr-|-Leu- and -Tyr-|-Trp bonds also occurs).</text>
        <dbReference type="EC" id="3.4.21.92"/>
    </reaction>
</comment>
<evidence type="ECO:0000256" key="5">
    <source>
        <dbReference type="ARBA" id="ARBA00022825"/>
    </source>
</evidence>
<dbReference type="InterPro" id="IPR023562">
    <property type="entry name" value="ClpP/TepA"/>
</dbReference>
<evidence type="ECO:0000256" key="6">
    <source>
        <dbReference type="ARBA" id="ARBA00034021"/>
    </source>
</evidence>
<gene>
    <name evidence="9" type="primary">clpP2</name>
    <name evidence="9" type="ORF">AK812_SmicGene14802</name>
</gene>
<dbReference type="OrthoDB" id="1721884at2759"/>
<dbReference type="GO" id="GO:0004252">
    <property type="term" value="F:serine-type endopeptidase activity"/>
    <property type="evidence" value="ECO:0007669"/>
    <property type="project" value="UniProtKB-EC"/>
</dbReference>
<dbReference type="HAMAP" id="MF_00444">
    <property type="entry name" value="ClpP"/>
    <property type="match status" value="1"/>
</dbReference>
<keyword evidence="5" id="KW-0720">Serine protease</keyword>
<proteinExistence type="inferred from homology"/>
<sequence>MVSDVAFAPPRVTDVPKDVFAGFASRGLAAEVHGFGATPGQQMPVPAACGTSTYDVSTQKRINKDLTTAAKSENEDAISEVLRIAALHLHQLNSVNLSTAVHRLARACEGSKALANRVKTDPIFLLMLEVAEHKAQLELHGQADSMPSNCCTIVTWSCAVLRFFRPSLFTVLARVAARNLQDCQCYEITNLLWSFAELCKRQPTMAEDMADTIQELVEAAASSFLHRRPKAWKIQVLVSALVSLTCIPCKDFCAKWFIISLVQELAERSEEAQDTNLSPVVTAFDTLRTRHLQVFRDICNAMSRRHPDFVTRYMYGGARQNGKIAAAASMVAVLGTLSTSFALPGPPRGLVRPTSSLHNARERRTSSFASSGVAVLGLVAVGATSLRSRAARGAEPSQPSSPGVPPVRMPMVSTGTGAIDVMSKLLQDRVLMLNGQVNDEMANVLVAQILYLANQDSEKDITIYINSPGGSVSAGMAIFDAMQFVPCDVSTVCYGMAASMGAFLLGAGTKGKRRSLPNARIMIHQPLGGAGGQAADIEIQAKEILFLREILNTYLSDFTGKPLDTVAEDCDRDYYMTPEEASEYGIIDEVIETKSWPRLRKPTKPELVTGGKS</sequence>
<reference evidence="9 10" key="1">
    <citation type="submission" date="2016-02" db="EMBL/GenBank/DDBJ databases">
        <title>Genome analysis of coral dinoflagellate symbionts highlights evolutionary adaptations to a symbiotic lifestyle.</title>
        <authorList>
            <person name="Aranda M."/>
            <person name="Li Y."/>
            <person name="Liew Y.J."/>
            <person name="Baumgarten S."/>
            <person name="Simakov O."/>
            <person name="Wilson M."/>
            <person name="Piel J."/>
            <person name="Ashoor H."/>
            <person name="Bougouffa S."/>
            <person name="Bajic V.B."/>
            <person name="Ryu T."/>
            <person name="Ravasi T."/>
            <person name="Bayer T."/>
            <person name="Micklem G."/>
            <person name="Kim H."/>
            <person name="Bhak J."/>
            <person name="Lajeunesse T.C."/>
            <person name="Voolstra C.R."/>
        </authorList>
    </citation>
    <scope>NUCLEOTIDE SEQUENCE [LARGE SCALE GENOMIC DNA]</scope>
    <source>
        <strain evidence="9 10">CCMP2467</strain>
    </source>
</reference>
<dbReference type="InterPro" id="IPR029045">
    <property type="entry name" value="ClpP/crotonase-like_dom_sf"/>
</dbReference>
<evidence type="ECO:0000256" key="4">
    <source>
        <dbReference type="ARBA" id="ARBA00022801"/>
    </source>
</evidence>
<evidence type="ECO:0000256" key="7">
    <source>
        <dbReference type="PROSITE-ProRule" id="PRU10086"/>
    </source>
</evidence>
<comment type="caution">
    <text evidence="9">The sequence shown here is derived from an EMBL/GenBank/DDBJ whole genome shotgun (WGS) entry which is preliminary data.</text>
</comment>
<keyword evidence="10" id="KW-1185">Reference proteome</keyword>
<dbReference type="PANTHER" id="PTHR10381:SF15">
    <property type="entry name" value="CHLOROPLASTIC ATP-DEPENDENT CLP PROTEASE PROTEOLYTIC SUBUNIT 1"/>
    <property type="match status" value="1"/>
</dbReference>
<evidence type="ECO:0000313" key="10">
    <source>
        <dbReference type="Proteomes" id="UP000186817"/>
    </source>
</evidence>
<dbReference type="SUPFAM" id="SSF52096">
    <property type="entry name" value="ClpP/crotonase"/>
    <property type="match status" value="1"/>
</dbReference>
<name>A0A1Q9E4P7_SYMMI</name>
<dbReference type="Proteomes" id="UP000186817">
    <property type="component" value="Unassembled WGS sequence"/>
</dbReference>
<feature type="active site" evidence="7">
    <location>
        <position position="524"/>
    </location>
</feature>
<dbReference type="PROSITE" id="PS00382">
    <property type="entry name" value="CLP_PROTEASE_HIS"/>
    <property type="match status" value="1"/>
</dbReference>
<organism evidence="9 10">
    <name type="scientific">Symbiodinium microadriaticum</name>
    <name type="common">Dinoflagellate</name>
    <name type="synonym">Zooxanthella microadriatica</name>
    <dbReference type="NCBI Taxonomy" id="2951"/>
    <lineage>
        <taxon>Eukaryota</taxon>
        <taxon>Sar</taxon>
        <taxon>Alveolata</taxon>
        <taxon>Dinophyceae</taxon>
        <taxon>Suessiales</taxon>
        <taxon>Symbiodiniaceae</taxon>
        <taxon>Symbiodinium</taxon>
    </lineage>
</organism>
<dbReference type="GO" id="GO:0009368">
    <property type="term" value="C:endopeptidase Clp complex"/>
    <property type="evidence" value="ECO:0007669"/>
    <property type="project" value="TreeGrafter"/>
</dbReference>
<dbReference type="PANTHER" id="PTHR10381">
    <property type="entry name" value="ATP-DEPENDENT CLP PROTEASE PROTEOLYTIC SUBUNIT"/>
    <property type="match status" value="1"/>
</dbReference>
<evidence type="ECO:0000256" key="2">
    <source>
        <dbReference type="ARBA" id="ARBA00022640"/>
    </source>
</evidence>
<accession>A0A1Q9E4P7</accession>
<dbReference type="Gene3D" id="3.90.226.10">
    <property type="entry name" value="2-enoyl-CoA Hydratase, Chain A, domain 1"/>
    <property type="match status" value="1"/>
</dbReference>
<evidence type="ECO:0000256" key="1">
    <source>
        <dbReference type="ARBA" id="ARBA00007039"/>
    </source>
</evidence>
<evidence type="ECO:0000256" key="8">
    <source>
        <dbReference type="RuleBase" id="RU003567"/>
    </source>
</evidence>
<dbReference type="GO" id="GO:0004176">
    <property type="term" value="F:ATP-dependent peptidase activity"/>
    <property type="evidence" value="ECO:0007669"/>
    <property type="project" value="InterPro"/>
</dbReference>
<dbReference type="InterPro" id="IPR033135">
    <property type="entry name" value="ClpP_His_AS"/>
</dbReference>
<dbReference type="InterPro" id="IPR001907">
    <property type="entry name" value="ClpP"/>
</dbReference>
<comment type="similarity">
    <text evidence="1 8">Belongs to the peptidase S14 family.</text>
</comment>
<keyword evidence="4" id="KW-0378">Hydrolase</keyword>
<dbReference type="NCBIfam" id="NF001368">
    <property type="entry name" value="PRK00277.1"/>
    <property type="match status" value="1"/>
</dbReference>
<keyword evidence="3 9" id="KW-0645">Protease</keyword>
<dbReference type="AlphaFoldDB" id="A0A1Q9E4P7"/>
<protein>
    <recommendedName>
        <fullName evidence="8">ATP-dependent Clp protease proteolytic subunit</fullName>
    </recommendedName>
</protein>
<evidence type="ECO:0000256" key="3">
    <source>
        <dbReference type="ARBA" id="ARBA00022670"/>
    </source>
</evidence>
<evidence type="ECO:0000313" key="9">
    <source>
        <dbReference type="EMBL" id="OLQ02385.1"/>
    </source>
</evidence>
<keyword evidence="2" id="KW-0934">Plastid</keyword>
<dbReference type="EMBL" id="LSRX01000265">
    <property type="protein sequence ID" value="OLQ02385.1"/>
    <property type="molecule type" value="Genomic_DNA"/>
</dbReference>
<dbReference type="CDD" id="cd07017">
    <property type="entry name" value="S14_ClpP_2"/>
    <property type="match status" value="1"/>
</dbReference>
<dbReference type="NCBIfam" id="NF009205">
    <property type="entry name" value="PRK12553.1"/>
    <property type="match status" value="1"/>
</dbReference>
<dbReference type="GO" id="GO:0006515">
    <property type="term" value="P:protein quality control for misfolded or incompletely synthesized proteins"/>
    <property type="evidence" value="ECO:0007669"/>
    <property type="project" value="TreeGrafter"/>
</dbReference>
<dbReference type="PRINTS" id="PR00127">
    <property type="entry name" value="CLPPROTEASEP"/>
</dbReference>
<dbReference type="FunFam" id="3.90.226.10:FF:000001">
    <property type="entry name" value="ATP-dependent Clp protease proteolytic subunit"/>
    <property type="match status" value="1"/>
</dbReference>
<dbReference type="GO" id="GO:0051117">
    <property type="term" value="F:ATPase binding"/>
    <property type="evidence" value="ECO:0007669"/>
    <property type="project" value="TreeGrafter"/>
</dbReference>
<dbReference type="Pfam" id="PF00574">
    <property type="entry name" value="CLP_protease"/>
    <property type="match status" value="1"/>
</dbReference>